<accession>A0A193C6X0</accession>
<sequence length="228" mass="24314">MSPRTASDTFVHNYLFLRRAIGFLGVGLPFVLVFGKLVVDGGGLLNSISGYYYSGMRDVWVGTMCAIGVFLLSYRGYGRVDDIAGNIAAVAAVGVALFPTTPANGDRADEIIGMLHLAFAAVFFLVLAFFCIVLFTKSDKAIPGPRKPERNRLYVTSGVIMLVCLALIVLCGLFFDDVTKSLYPALWLESIAILAFGVAWLTKGGTLLPDKPADVPGVPSASAPLPEA</sequence>
<keyword evidence="1" id="KW-0472">Membrane</keyword>
<keyword evidence="1" id="KW-1133">Transmembrane helix</keyword>
<evidence type="ECO:0000313" key="3">
    <source>
        <dbReference type="Proteomes" id="UP000093695"/>
    </source>
</evidence>
<dbReference type="STRING" id="31958.SD37_34650"/>
<feature type="transmembrane region" description="Helical" evidence="1">
    <location>
        <begin position="111"/>
        <end position="133"/>
    </location>
</feature>
<gene>
    <name evidence="2" type="ORF">SD37_34650</name>
</gene>
<feature type="transmembrane region" description="Helical" evidence="1">
    <location>
        <begin position="59"/>
        <end position="76"/>
    </location>
</feature>
<dbReference type="Proteomes" id="UP000093695">
    <property type="component" value="Chromosome"/>
</dbReference>
<name>A0A193C6X0_AMYOR</name>
<feature type="transmembrane region" description="Helical" evidence="1">
    <location>
        <begin position="181"/>
        <end position="201"/>
    </location>
</feature>
<evidence type="ECO:0000313" key="2">
    <source>
        <dbReference type="EMBL" id="ANN20232.1"/>
    </source>
</evidence>
<keyword evidence="3" id="KW-1185">Reference proteome</keyword>
<feature type="transmembrane region" description="Helical" evidence="1">
    <location>
        <begin position="153"/>
        <end position="175"/>
    </location>
</feature>
<keyword evidence="1" id="KW-0812">Transmembrane</keyword>
<dbReference type="EMBL" id="CP016174">
    <property type="protein sequence ID" value="ANN20232.1"/>
    <property type="molecule type" value="Genomic_DNA"/>
</dbReference>
<dbReference type="eggNOG" id="ENOG50330Z7">
    <property type="taxonomic scope" value="Bacteria"/>
</dbReference>
<feature type="transmembrane region" description="Helical" evidence="1">
    <location>
        <begin position="20"/>
        <end position="39"/>
    </location>
</feature>
<protein>
    <submittedName>
        <fullName evidence="2">DUF998 domain-containing protein</fullName>
    </submittedName>
</protein>
<feature type="transmembrane region" description="Helical" evidence="1">
    <location>
        <begin position="83"/>
        <end position="99"/>
    </location>
</feature>
<proteinExistence type="predicted"/>
<dbReference type="AlphaFoldDB" id="A0A193C6X0"/>
<reference evidence="2 3" key="1">
    <citation type="journal article" date="2015" name="Genome Announc.">
        <title>Draft Genome Sequence of Norvancomycin-Producing Strain Amycolatopsis orientalis CPCC200066.</title>
        <authorList>
            <person name="Lei X."/>
            <person name="Yuan F."/>
            <person name="Shi Y."/>
            <person name="Li X."/>
            <person name="Wang L."/>
            <person name="Hong B."/>
        </authorList>
    </citation>
    <scope>NUCLEOTIDE SEQUENCE [LARGE SCALE GENOMIC DNA]</scope>
    <source>
        <strain evidence="2 3">B-37</strain>
    </source>
</reference>
<dbReference type="KEGG" id="aori:SD37_34650"/>
<evidence type="ECO:0000256" key="1">
    <source>
        <dbReference type="SAM" id="Phobius"/>
    </source>
</evidence>
<dbReference type="RefSeq" id="WP_044856310.1">
    <property type="nucleotide sequence ID" value="NZ_CP016174.1"/>
</dbReference>
<organism evidence="2 3">
    <name type="scientific">Amycolatopsis orientalis</name>
    <name type="common">Nocardia orientalis</name>
    <dbReference type="NCBI Taxonomy" id="31958"/>
    <lineage>
        <taxon>Bacteria</taxon>
        <taxon>Bacillati</taxon>
        <taxon>Actinomycetota</taxon>
        <taxon>Actinomycetes</taxon>
        <taxon>Pseudonocardiales</taxon>
        <taxon>Pseudonocardiaceae</taxon>
        <taxon>Amycolatopsis</taxon>
    </lineage>
</organism>